<dbReference type="Proteomes" id="UP000012283">
    <property type="component" value="Unassembled WGS sequence"/>
</dbReference>
<keyword evidence="2" id="KW-1185">Reference proteome</keyword>
<evidence type="ECO:0000313" key="2">
    <source>
        <dbReference type="Proteomes" id="UP000012283"/>
    </source>
</evidence>
<reference evidence="1 2" key="1">
    <citation type="submission" date="2013-03" db="EMBL/GenBank/DDBJ databases">
        <title>Draft genome sequence of Gracibacillus halophilus YIM-C55.5, a moderately halophilic and thermophilic organism from the Xiaochaidamu salt lake.</title>
        <authorList>
            <person name="Sugumar T."/>
            <person name="Polireddy D.R."/>
            <person name="Antony A."/>
            <person name="Madhava Y.R."/>
            <person name="Sivakumar N."/>
        </authorList>
    </citation>
    <scope>NUCLEOTIDE SEQUENCE [LARGE SCALE GENOMIC DNA]</scope>
    <source>
        <strain evidence="1 2">YIM-C55.5</strain>
    </source>
</reference>
<name>N4WCC2_9BACI</name>
<dbReference type="RefSeq" id="WP_003468126.1">
    <property type="nucleotide sequence ID" value="NZ_APML01000027.1"/>
</dbReference>
<dbReference type="EMBL" id="APML01000027">
    <property type="protein sequence ID" value="ENH96894.1"/>
    <property type="molecule type" value="Genomic_DNA"/>
</dbReference>
<dbReference type="AlphaFoldDB" id="N4WCC2"/>
<sequence length="174" mass="20391">MEIETRINNFIISIMSAIENENWYAALSISLTLPDICSKIEKPKNSPNDRYPKWFDKYVSKYYTVYHRNSKINTFLTGNDAYALRCSFLHQGETNIEEQKARKVLNDYVFVAPLANSIVHNNKVNDTLQLQVDIFCKDIIEGIKEWLDDVKNNKEINERAKNIIEIKNNSPFYF</sequence>
<comment type="caution">
    <text evidence="1">The sequence shown here is derived from an EMBL/GenBank/DDBJ whole genome shotgun (WGS) entry which is preliminary data.</text>
</comment>
<evidence type="ECO:0000313" key="1">
    <source>
        <dbReference type="EMBL" id="ENH96894.1"/>
    </source>
</evidence>
<gene>
    <name evidence="1" type="ORF">J416_08277</name>
</gene>
<dbReference type="OrthoDB" id="5150111at2"/>
<dbReference type="eggNOG" id="ENOG5032N56">
    <property type="taxonomic scope" value="Bacteria"/>
</dbReference>
<protein>
    <submittedName>
        <fullName evidence="1">Uncharacterized protein</fullName>
    </submittedName>
</protein>
<proteinExistence type="predicted"/>
<organism evidence="1 2">
    <name type="scientific">Gracilibacillus halophilus YIM-C55.5</name>
    <dbReference type="NCBI Taxonomy" id="1308866"/>
    <lineage>
        <taxon>Bacteria</taxon>
        <taxon>Bacillati</taxon>
        <taxon>Bacillota</taxon>
        <taxon>Bacilli</taxon>
        <taxon>Bacillales</taxon>
        <taxon>Bacillaceae</taxon>
        <taxon>Gracilibacillus</taxon>
    </lineage>
</organism>
<accession>N4WCC2</accession>